<dbReference type="KEGG" id="chk:D4L85_33965"/>
<dbReference type="RefSeq" id="WP_119754284.1">
    <property type="nucleotide sequence ID" value="NZ_CP032382.1"/>
</dbReference>
<gene>
    <name evidence="2" type="ORF">D4L85_10540</name>
    <name evidence="3" type="ORF">D4L85_24015</name>
    <name evidence="4" type="ORF">D4L85_27490</name>
    <name evidence="5" type="ORF">D4L85_28880</name>
    <name evidence="6" type="ORF">D4L85_33965</name>
</gene>
<dbReference type="EMBL" id="CP032382">
    <property type="protein sequence ID" value="AYB33465.1"/>
    <property type="molecule type" value="Genomic_DNA"/>
</dbReference>
<dbReference type="KEGG" id="chk:D4L85_27490"/>
<keyword evidence="7" id="KW-1185">Reference proteome</keyword>
<name>A0A385SU18_9BACT</name>
<dbReference type="EMBL" id="CP032382">
    <property type="protein sequence ID" value="AYB30990.1"/>
    <property type="molecule type" value="Genomic_DNA"/>
</dbReference>
<reference evidence="7" key="1">
    <citation type="submission" date="2018-09" db="EMBL/GenBank/DDBJ databases">
        <title>Chryseolinea sp. KIS68-18 isolated from soil.</title>
        <authorList>
            <person name="Weon H.-Y."/>
            <person name="Kwon S.-W."/>
            <person name="Lee S.A."/>
        </authorList>
    </citation>
    <scope>NUCLEOTIDE SEQUENCE [LARGE SCALE GENOMIC DNA]</scope>
    <source>
        <strain evidence="7">KIS68-18</strain>
    </source>
</reference>
<dbReference type="EMBL" id="CP032382">
    <property type="protein sequence ID" value="AYB34095.1"/>
    <property type="molecule type" value="Genomic_DNA"/>
</dbReference>
<organism evidence="3 7">
    <name type="scientific">Chryseolinea soli</name>
    <dbReference type="NCBI Taxonomy" id="2321403"/>
    <lineage>
        <taxon>Bacteria</taxon>
        <taxon>Pseudomonadati</taxon>
        <taxon>Bacteroidota</taxon>
        <taxon>Cytophagia</taxon>
        <taxon>Cytophagales</taxon>
        <taxon>Fulvivirgaceae</taxon>
        <taxon>Chryseolinea</taxon>
    </lineage>
</organism>
<evidence type="ECO:0000313" key="6">
    <source>
        <dbReference type="EMBL" id="AYB35287.1"/>
    </source>
</evidence>
<evidence type="ECO:0008006" key="8">
    <source>
        <dbReference type="Google" id="ProtNLM"/>
    </source>
</evidence>
<dbReference type="EMBL" id="CP032382">
    <property type="protein sequence ID" value="AYB35287.1"/>
    <property type="molecule type" value="Genomic_DNA"/>
</dbReference>
<dbReference type="AlphaFoldDB" id="A0A385SU18"/>
<evidence type="ECO:0000313" key="3">
    <source>
        <dbReference type="EMBL" id="AYB33465.1"/>
    </source>
</evidence>
<reference evidence="3" key="2">
    <citation type="journal article" date="2019" name="J. Microbiol.">
        <title>Chryseolinea soli sp. nov., isolated from soil.</title>
        <authorList>
            <person name="Lee S.A."/>
            <person name="Kim Y."/>
            <person name="Sang M.K."/>
            <person name="Song J."/>
            <person name="Kwon S.W."/>
            <person name="Weon H.Y."/>
        </authorList>
    </citation>
    <scope>NUCLEOTIDE SEQUENCE</scope>
    <source>
        <strain evidence="3">KIS68-18</strain>
    </source>
</reference>
<dbReference type="KEGG" id="chk:D4L85_24015"/>
<evidence type="ECO:0000313" key="4">
    <source>
        <dbReference type="EMBL" id="AYB34095.1"/>
    </source>
</evidence>
<protein>
    <recommendedName>
        <fullName evidence="8">Transposase</fullName>
    </recommendedName>
</protein>
<dbReference type="KEGG" id="chk:D4L85_10540"/>
<dbReference type="Proteomes" id="UP000266183">
    <property type="component" value="Chromosome"/>
</dbReference>
<accession>A0A385SU18</accession>
<dbReference type="KEGG" id="chk:D4L85_28880"/>
<sequence length="129" mass="15611">MRTKKRKWTRLSDEEKKRLIELYHSRGGCKDEFWRQFIDKGSRNQGRLLRWMRQLGLEKKRVPRKPLNLRPMGSKKKGKKDSDQALTARIKELEKQLEDSRLKEEAYRRMIQIAEKDLKIDIQKKSDTK</sequence>
<proteinExistence type="predicted"/>
<evidence type="ECO:0000313" key="5">
    <source>
        <dbReference type="EMBL" id="AYB34345.1"/>
    </source>
</evidence>
<evidence type="ECO:0000313" key="7">
    <source>
        <dbReference type="Proteomes" id="UP000266183"/>
    </source>
</evidence>
<feature type="region of interest" description="Disordered" evidence="1">
    <location>
        <begin position="62"/>
        <end position="85"/>
    </location>
</feature>
<evidence type="ECO:0000313" key="2">
    <source>
        <dbReference type="EMBL" id="AYB30990.1"/>
    </source>
</evidence>
<dbReference type="OrthoDB" id="826738at2"/>
<evidence type="ECO:0000256" key="1">
    <source>
        <dbReference type="SAM" id="MobiDB-lite"/>
    </source>
</evidence>
<dbReference type="EMBL" id="CP032382">
    <property type="protein sequence ID" value="AYB34345.1"/>
    <property type="molecule type" value="Genomic_DNA"/>
</dbReference>